<evidence type="ECO:0000259" key="1">
    <source>
        <dbReference type="PROSITE" id="PS51746"/>
    </source>
</evidence>
<gene>
    <name evidence="2" type="ORF">FRACYDRAFT_162996</name>
</gene>
<keyword evidence="3" id="KW-1185">Reference proteome</keyword>
<dbReference type="EMBL" id="KV784353">
    <property type="protein sequence ID" value="OEU22838.1"/>
    <property type="molecule type" value="Genomic_DNA"/>
</dbReference>
<accession>A0A1E7FXF3</accession>
<dbReference type="OrthoDB" id="10264738at2759"/>
<feature type="non-terminal residue" evidence="2">
    <location>
        <position position="177"/>
    </location>
</feature>
<proteinExistence type="predicted"/>
<reference evidence="2 3" key="1">
    <citation type="submission" date="2016-09" db="EMBL/GenBank/DDBJ databases">
        <title>Extensive genetic diversity and differential bi-allelic expression allows diatom success in the polar Southern Ocean.</title>
        <authorList>
            <consortium name="DOE Joint Genome Institute"/>
            <person name="Mock T."/>
            <person name="Otillar R.P."/>
            <person name="Strauss J."/>
            <person name="Dupont C."/>
            <person name="Frickenhaus S."/>
            <person name="Maumus F."/>
            <person name="Mcmullan M."/>
            <person name="Sanges R."/>
            <person name="Schmutz J."/>
            <person name="Toseland A."/>
            <person name="Valas R."/>
            <person name="Veluchamy A."/>
            <person name="Ward B.J."/>
            <person name="Allen A."/>
            <person name="Barry K."/>
            <person name="Falciatore A."/>
            <person name="Ferrante M."/>
            <person name="Fortunato A.E."/>
            <person name="Gloeckner G."/>
            <person name="Gruber A."/>
            <person name="Hipkin R."/>
            <person name="Janech M."/>
            <person name="Kroth P."/>
            <person name="Leese F."/>
            <person name="Lindquist E."/>
            <person name="Lyon B.R."/>
            <person name="Martin J."/>
            <person name="Mayer C."/>
            <person name="Parker M."/>
            <person name="Quesneville H."/>
            <person name="Raymond J."/>
            <person name="Uhlig C."/>
            <person name="Valentin K.U."/>
            <person name="Worden A.Z."/>
            <person name="Armbrust E.V."/>
            <person name="Bowler C."/>
            <person name="Green B."/>
            <person name="Moulton V."/>
            <person name="Van Oosterhout C."/>
            <person name="Grigoriev I."/>
        </authorList>
    </citation>
    <scope>NUCLEOTIDE SEQUENCE [LARGE SCALE GENOMIC DNA]</scope>
    <source>
        <strain evidence="2 3">CCMP1102</strain>
    </source>
</reference>
<protein>
    <submittedName>
        <fullName evidence="2">Protein serine/threonine phosphatase 2C</fullName>
    </submittedName>
</protein>
<evidence type="ECO:0000313" key="2">
    <source>
        <dbReference type="EMBL" id="OEU22838.1"/>
    </source>
</evidence>
<feature type="non-terminal residue" evidence="2">
    <location>
        <position position="1"/>
    </location>
</feature>
<dbReference type="CDD" id="cd00143">
    <property type="entry name" value="PP2Cc"/>
    <property type="match status" value="1"/>
</dbReference>
<sequence>IFDGHGKLGHTVAQEVVERFPVEHENVISIEDYDRNDFAIRKALNETFLEINSNGTASTFSLGGCTASISLRWGSKLYMANAGDSQIIVQQRTPEGMITKVEYSTRRDKANLPDERARIEGLGGKIHVNANGFDPRVIIYSEAAKDTIGLAMSRSLGDWEWKSVGVFAEPIVDIIDL</sequence>
<dbReference type="GO" id="GO:0004722">
    <property type="term" value="F:protein serine/threonine phosphatase activity"/>
    <property type="evidence" value="ECO:0007669"/>
    <property type="project" value="InterPro"/>
</dbReference>
<evidence type="ECO:0000313" key="3">
    <source>
        <dbReference type="Proteomes" id="UP000095751"/>
    </source>
</evidence>
<feature type="domain" description="PPM-type phosphatase" evidence="1">
    <location>
        <begin position="1"/>
        <end position="177"/>
    </location>
</feature>
<organism evidence="2 3">
    <name type="scientific">Fragilariopsis cylindrus CCMP1102</name>
    <dbReference type="NCBI Taxonomy" id="635003"/>
    <lineage>
        <taxon>Eukaryota</taxon>
        <taxon>Sar</taxon>
        <taxon>Stramenopiles</taxon>
        <taxon>Ochrophyta</taxon>
        <taxon>Bacillariophyta</taxon>
        <taxon>Bacillariophyceae</taxon>
        <taxon>Bacillariophycidae</taxon>
        <taxon>Bacillariales</taxon>
        <taxon>Bacillariaceae</taxon>
        <taxon>Fragilariopsis</taxon>
    </lineage>
</organism>
<dbReference type="PROSITE" id="PS51746">
    <property type="entry name" value="PPM_2"/>
    <property type="match status" value="1"/>
</dbReference>
<dbReference type="InterPro" id="IPR015655">
    <property type="entry name" value="PP2C"/>
</dbReference>
<dbReference type="InterPro" id="IPR001932">
    <property type="entry name" value="PPM-type_phosphatase-like_dom"/>
</dbReference>
<dbReference type="InterPro" id="IPR036457">
    <property type="entry name" value="PPM-type-like_dom_sf"/>
</dbReference>
<dbReference type="KEGG" id="fcy:FRACYDRAFT_162996"/>
<dbReference type="PANTHER" id="PTHR47992">
    <property type="entry name" value="PROTEIN PHOSPHATASE"/>
    <property type="match status" value="1"/>
</dbReference>
<dbReference type="Pfam" id="PF00481">
    <property type="entry name" value="PP2C"/>
    <property type="match status" value="1"/>
</dbReference>
<dbReference type="AlphaFoldDB" id="A0A1E7FXF3"/>
<dbReference type="Gene3D" id="3.60.40.10">
    <property type="entry name" value="PPM-type phosphatase domain"/>
    <property type="match status" value="1"/>
</dbReference>
<dbReference type="InParanoid" id="A0A1E7FXF3"/>
<name>A0A1E7FXF3_9STRA</name>
<dbReference type="Proteomes" id="UP000095751">
    <property type="component" value="Unassembled WGS sequence"/>
</dbReference>
<dbReference type="SUPFAM" id="SSF81606">
    <property type="entry name" value="PP2C-like"/>
    <property type="match status" value="1"/>
</dbReference>